<sequence length="101" mass="12061">MINDRNVKQLIYERASLDPNDPIVEKYWVKLTELLSVDEEATKQFLENCSSDEVYWISEIFEDIAYKFQSRKFICFLKELQHKFTDIDLTVDINSAEEMIE</sequence>
<protein>
    <submittedName>
        <fullName evidence="1">Uncharacterized protein</fullName>
    </submittedName>
</protein>
<dbReference type="RefSeq" id="WP_277733931.1">
    <property type="nucleotide sequence ID" value="NZ_CP120733.1"/>
</dbReference>
<keyword evidence="2" id="KW-1185">Reference proteome</keyword>
<organism evidence="1 2">
    <name type="scientific">Tepidibacter hydrothermalis</name>
    <dbReference type="NCBI Taxonomy" id="3036126"/>
    <lineage>
        <taxon>Bacteria</taxon>
        <taxon>Bacillati</taxon>
        <taxon>Bacillota</taxon>
        <taxon>Clostridia</taxon>
        <taxon>Peptostreptococcales</taxon>
        <taxon>Peptostreptococcaceae</taxon>
        <taxon>Tepidibacter</taxon>
    </lineage>
</organism>
<proteinExistence type="predicted"/>
<dbReference type="EMBL" id="CP120733">
    <property type="protein sequence ID" value="WFD11773.1"/>
    <property type="molecule type" value="Genomic_DNA"/>
</dbReference>
<accession>A0ABY8EKT5</accession>
<reference evidence="1 2" key="1">
    <citation type="submission" date="2023-03" db="EMBL/GenBank/DDBJ databases">
        <title>Complete genome sequence of Tepidibacter sp. SWIR-1, isolated from a deep-sea hydrothermal vent.</title>
        <authorList>
            <person name="Li X."/>
        </authorList>
    </citation>
    <scope>NUCLEOTIDE SEQUENCE [LARGE SCALE GENOMIC DNA]</scope>
    <source>
        <strain evidence="1 2">SWIR-1</strain>
    </source>
</reference>
<evidence type="ECO:0000313" key="2">
    <source>
        <dbReference type="Proteomes" id="UP001222800"/>
    </source>
</evidence>
<name>A0ABY8EKT5_9FIRM</name>
<gene>
    <name evidence="1" type="ORF">P4S50_06775</name>
</gene>
<dbReference type="Proteomes" id="UP001222800">
    <property type="component" value="Chromosome"/>
</dbReference>
<evidence type="ECO:0000313" key="1">
    <source>
        <dbReference type="EMBL" id="WFD11773.1"/>
    </source>
</evidence>